<keyword evidence="2" id="KW-0378">Hydrolase</keyword>
<name>A0A853JKQ2_9FIRM</name>
<evidence type="ECO:0000313" key="5">
    <source>
        <dbReference type="Proteomes" id="UP000586254"/>
    </source>
</evidence>
<reference evidence="3 4" key="1">
    <citation type="submission" date="2016-11" db="EMBL/GenBank/DDBJ databases">
        <authorList>
            <person name="Varghese N."/>
            <person name="Submissions S."/>
        </authorList>
    </citation>
    <scope>NUCLEOTIDE SEQUENCE [LARGE SCALE GENOMIC DNA]</scope>
    <source>
        <strain evidence="3 4">FD</strain>
    </source>
</reference>
<dbReference type="KEGG" id="elm:ELI_1537"/>
<evidence type="ECO:0000313" key="2">
    <source>
        <dbReference type="EMBL" id="NZA36989.1"/>
    </source>
</evidence>
<feature type="domain" description="ScoMcrA-like SRA" evidence="1">
    <location>
        <begin position="14"/>
        <end position="150"/>
    </location>
</feature>
<dbReference type="Pfam" id="PF26348">
    <property type="entry name" value="SRA_ScoMcrA"/>
    <property type="match status" value="1"/>
</dbReference>
<dbReference type="AlphaFoldDB" id="A0A853JKQ2"/>
<keyword evidence="2" id="KW-0540">Nuclease</keyword>
<dbReference type="InterPro" id="IPR058712">
    <property type="entry name" value="SRA_ScoMcrA"/>
</dbReference>
<protein>
    <submittedName>
        <fullName evidence="2">HNH endonuclease</fullName>
    </submittedName>
</protein>
<proteinExistence type="predicted"/>
<evidence type="ECO:0000313" key="3">
    <source>
        <dbReference type="EMBL" id="SHL23866.1"/>
    </source>
</evidence>
<dbReference type="Proteomes" id="UP000586254">
    <property type="component" value="Unassembled WGS sequence"/>
</dbReference>
<comment type="caution">
    <text evidence="2">The sequence shown here is derived from an EMBL/GenBank/DDBJ whole genome shotgun (WGS) entry which is preliminary data.</text>
</comment>
<organism evidence="2 5">
    <name type="scientific">Eubacterium callanderi</name>
    <dbReference type="NCBI Taxonomy" id="53442"/>
    <lineage>
        <taxon>Bacteria</taxon>
        <taxon>Bacillati</taxon>
        <taxon>Bacillota</taxon>
        <taxon>Clostridia</taxon>
        <taxon>Eubacteriales</taxon>
        <taxon>Eubacteriaceae</taxon>
        <taxon>Eubacterium</taxon>
    </lineage>
</organism>
<dbReference type="EMBL" id="JACCKS010000002">
    <property type="protein sequence ID" value="NZA36989.1"/>
    <property type="molecule type" value="Genomic_DNA"/>
</dbReference>
<dbReference type="HOGENOM" id="CLU_1101751_0_0_9"/>
<evidence type="ECO:0000259" key="1">
    <source>
        <dbReference type="Pfam" id="PF26348"/>
    </source>
</evidence>
<dbReference type="GO" id="GO:0004519">
    <property type="term" value="F:endonuclease activity"/>
    <property type="evidence" value="ECO:0007669"/>
    <property type="project" value="UniProtKB-KW"/>
</dbReference>
<sequence length="252" mass="28402">MVFNPGLKIGQILKNTDIVDTFKCGNMGGMRRSKTTNTLVIVSDYTKGIYHDKWIGGILHYTGMGKLGDQDINWAQNRTLAECGYNGVDVHLFEVMDAGEYVYCGKIELVNRPYMEIQPGDNGENRKVWMFPIRPVPDNDVKKPPMFVFKDMEDYKTRGKDADAEYAKTVAAKKKRSCKTSTPIIPVIHKPEPKPQVVIPRDIVGKQVKHKAFGTGKITRIDGTTIAVAFDTVGVKKMGYEFCMEKKLIEFI</sequence>
<dbReference type="EMBL" id="FRBP01000003">
    <property type="protein sequence ID" value="SHL23866.1"/>
    <property type="molecule type" value="Genomic_DNA"/>
</dbReference>
<dbReference type="Proteomes" id="UP000184012">
    <property type="component" value="Unassembled WGS sequence"/>
</dbReference>
<reference evidence="2 5" key="2">
    <citation type="submission" date="2020-07" db="EMBL/GenBank/DDBJ databases">
        <title>Organ Donor 1.</title>
        <authorList>
            <person name="Marsh A.J."/>
            <person name="Azcarate-Peril M.A."/>
        </authorList>
    </citation>
    <scope>NUCLEOTIDE SEQUENCE [LARGE SCALE GENOMIC DNA]</scope>
    <source>
        <strain evidence="2 5">AMC0717</strain>
    </source>
</reference>
<accession>A0A853JKQ2</accession>
<keyword evidence="2" id="KW-0255">Endonuclease</keyword>
<dbReference type="RefSeq" id="WP_013379844.1">
    <property type="nucleotide sequence ID" value="NC_014624.2"/>
</dbReference>
<gene>
    <name evidence="2" type="ORF">H0N91_02250</name>
    <name evidence="3" type="ORF">SAMN04515649_103283</name>
</gene>
<evidence type="ECO:0000313" key="4">
    <source>
        <dbReference type="Proteomes" id="UP000184012"/>
    </source>
</evidence>
<dbReference type="eggNOG" id="COG1403">
    <property type="taxonomic scope" value="Bacteria"/>
</dbReference>
<dbReference type="GeneID" id="68362772"/>